<reference evidence="3 4" key="1">
    <citation type="submission" date="2016-10" db="EMBL/GenBank/DDBJ databases">
        <authorList>
            <person name="de Groot N.N."/>
        </authorList>
    </citation>
    <scope>NUCLEOTIDE SEQUENCE [LARGE SCALE GENOMIC DNA]</scope>
    <source>
        <strain evidence="3 4">CGMCC 4.3519</strain>
    </source>
</reference>
<keyword evidence="4" id="KW-1185">Reference proteome</keyword>
<accession>A0A1H9KDG2</accession>
<evidence type="ECO:0000313" key="3">
    <source>
        <dbReference type="EMBL" id="SEQ96977.1"/>
    </source>
</evidence>
<keyword evidence="1" id="KW-0812">Transmembrane</keyword>
<sequence>MLTAVFRGHTGYVVLSLVVVLVAGAVCYLASLKLAWRRPWSCAALGCAVAAELCLTLWSTGSGMAGRCVVNRDLAEPFLTAQGLWNTVMFLPVGLFGMLAVRRPAPVLAGVVSLTVATEIAQGVLPVGRGCDTADVEMNTIGGLLGLAVGWLVLRTLRWPVRPWRASASGSVAVFACVVLVSAVMWGLRITATVVDATSLRFATAAQQAAAEQAVQHAFGDRYTVANVQSSPDSGQLFIAMDGGFASLSWPDARRFSASLVATPTDHRWAFPVPGADAPPQDASDALAIARRYAADRYAWALRGSEAEVSAVDADKGPGWLVSWRRVRGGIVMPMRLDVQVAPSGRITELSAHRVTDPGKLPEATVSAQDAERTLRIHLTQASSEPEASAVDVHDLTAVEREGRWRVEWIVTVEPIDAYFAVDASTGTVHENVDAQLGAG</sequence>
<gene>
    <name evidence="3" type="ORF">SAMN05216481_12262</name>
</gene>
<dbReference type="Pfam" id="PF04892">
    <property type="entry name" value="VanZ"/>
    <property type="match status" value="1"/>
</dbReference>
<organism evidence="3 4">
    <name type="scientific">Streptomyces radiopugnans</name>
    <dbReference type="NCBI Taxonomy" id="403935"/>
    <lineage>
        <taxon>Bacteria</taxon>
        <taxon>Bacillati</taxon>
        <taxon>Actinomycetota</taxon>
        <taxon>Actinomycetes</taxon>
        <taxon>Kitasatosporales</taxon>
        <taxon>Streptomycetaceae</taxon>
        <taxon>Streptomyces</taxon>
    </lineage>
</organism>
<feature type="transmembrane region" description="Helical" evidence="1">
    <location>
        <begin position="79"/>
        <end position="100"/>
    </location>
</feature>
<evidence type="ECO:0000259" key="2">
    <source>
        <dbReference type="Pfam" id="PF04892"/>
    </source>
</evidence>
<feature type="domain" description="VanZ-like" evidence="2">
    <location>
        <begin position="82"/>
        <end position="152"/>
    </location>
</feature>
<evidence type="ECO:0000256" key="1">
    <source>
        <dbReference type="SAM" id="Phobius"/>
    </source>
</evidence>
<proteinExistence type="predicted"/>
<feature type="transmembrane region" description="Helical" evidence="1">
    <location>
        <begin position="12"/>
        <end position="30"/>
    </location>
</feature>
<dbReference type="Proteomes" id="UP000199055">
    <property type="component" value="Unassembled WGS sequence"/>
</dbReference>
<evidence type="ECO:0000313" key="4">
    <source>
        <dbReference type="Proteomes" id="UP000199055"/>
    </source>
</evidence>
<protein>
    <submittedName>
        <fullName evidence="3">VanZ like family protein</fullName>
    </submittedName>
</protein>
<keyword evidence="1" id="KW-0472">Membrane</keyword>
<feature type="transmembrane region" description="Helical" evidence="1">
    <location>
        <begin position="42"/>
        <end position="59"/>
    </location>
</feature>
<feature type="transmembrane region" description="Helical" evidence="1">
    <location>
        <begin position="107"/>
        <end position="125"/>
    </location>
</feature>
<dbReference type="InterPro" id="IPR006976">
    <property type="entry name" value="VanZ-like"/>
</dbReference>
<feature type="transmembrane region" description="Helical" evidence="1">
    <location>
        <begin position="166"/>
        <end position="188"/>
    </location>
</feature>
<dbReference type="RefSeq" id="WP_177214142.1">
    <property type="nucleotide sequence ID" value="NZ_FOET01000022.1"/>
</dbReference>
<dbReference type="EMBL" id="FOET01000022">
    <property type="protein sequence ID" value="SEQ96977.1"/>
    <property type="molecule type" value="Genomic_DNA"/>
</dbReference>
<feature type="transmembrane region" description="Helical" evidence="1">
    <location>
        <begin position="137"/>
        <end position="154"/>
    </location>
</feature>
<name>A0A1H9KDG2_9ACTN</name>
<dbReference type="AlphaFoldDB" id="A0A1H9KDG2"/>
<keyword evidence="1" id="KW-1133">Transmembrane helix</keyword>